<comment type="caution">
    <text evidence="2">The sequence shown here is derived from an EMBL/GenBank/DDBJ whole genome shotgun (WGS) entry which is preliminary data.</text>
</comment>
<evidence type="ECO:0000313" key="2">
    <source>
        <dbReference type="EMBL" id="MBB4981330.1"/>
    </source>
</evidence>
<dbReference type="RefSeq" id="WP_116162984.1">
    <property type="nucleotide sequence ID" value="NZ_JACHJY010000003.1"/>
</dbReference>
<protein>
    <submittedName>
        <fullName evidence="2">Uncharacterized membrane protein YhaH (DUF805 family)</fullName>
    </submittedName>
</protein>
<feature type="transmembrane region" description="Helical" evidence="1">
    <location>
        <begin position="78"/>
        <end position="98"/>
    </location>
</feature>
<dbReference type="InterPro" id="IPR008523">
    <property type="entry name" value="DUF805"/>
</dbReference>
<dbReference type="PANTHER" id="PTHR34980">
    <property type="entry name" value="INNER MEMBRANE PROTEIN-RELATED-RELATED"/>
    <property type="match status" value="1"/>
</dbReference>
<keyword evidence="1" id="KW-1133">Transmembrane helix</keyword>
<dbReference type="EMBL" id="JACHJY010000003">
    <property type="protein sequence ID" value="MBB4981330.1"/>
    <property type="molecule type" value="Genomic_DNA"/>
</dbReference>
<dbReference type="Pfam" id="PF05656">
    <property type="entry name" value="DUF805"/>
    <property type="match status" value="1"/>
</dbReference>
<dbReference type="Proteomes" id="UP000582643">
    <property type="component" value="Unassembled WGS sequence"/>
</dbReference>
<accession>A0A7W7U0D4</accession>
<dbReference type="GO" id="GO:0005886">
    <property type="term" value="C:plasma membrane"/>
    <property type="evidence" value="ECO:0007669"/>
    <property type="project" value="TreeGrafter"/>
</dbReference>
<sequence>MNWYLDVLKKYAVFSGRARRTEHWMFFLVNAIAVVVVVAIDLAIGTFPLLWAVYFLAVFLPHLGVMTRRLHDTGRSGWWLLIALVPLVGCIVLIVFLATEGEQRQNAYGPDPKAVPAAA</sequence>
<feature type="transmembrane region" description="Helical" evidence="1">
    <location>
        <begin position="24"/>
        <end position="43"/>
    </location>
</feature>
<organism evidence="2 3">
    <name type="scientific">Streptomyces nymphaeiformis</name>
    <dbReference type="NCBI Taxonomy" id="2663842"/>
    <lineage>
        <taxon>Bacteria</taxon>
        <taxon>Bacillati</taxon>
        <taxon>Actinomycetota</taxon>
        <taxon>Actinomycetes</taxon>
        <taxon>Kitasatosporales</taxon>
        <taxon>Streptomycetaceae</taxon>
        <taxon>Streptomyces</taxon>
    </lineage>
</organism>
<keyword evidence="1" id="KW-0472">Membrane</keyword>
<name>A0A7W7U0D4_9ACTN</name>
<reference evidence="2 3" key="1">
    <citation type="submission" date="2020-08" db="EMBL/GenBank/DDBJ databases">
        <title>Genomic Encyclopedia of Type Strains, Phase III (KMG-III): the genomes of soil and plant-associated and newly described type strains.</title>
        <authorList>
            <person name="Whitman W."/>
        </authorList>
    </citation>
    <scope>NUCLEOTIDE SEQUENCE [LARGE SCALE GENOMIC DNA]</scope>
    <source>
        <strain evidence="2 3">SFB5A</strain>
    </source>
</reference>
<dbReference type="PANTHER" id="PTHR34980:SF2">
    <property type="entry name" value="INNER MEMBRANE PROTEIN YHAH-RELATED"/>
    <property type="match status" value="1"/>
</dbReference>
<dbReference type="AlphaFoldDB" id="A0A7W7U0D4"/>
<gene>
    <name evidence="2" type="ORF">GGE06_002240</name>
</gene>
<evidence type="ECO:0000256" key="1">
    <source>
        <dbReference type="SAM" id="Phobius"/>
    </source>
</evidence>
<keyword evidence="3" id="KW-1185">Reference proteome</keyword>
<proteinExistence type="predicted"/>
<evidence type="ECO:0000313" key="3">
    <source>
        <dbReference type="Proteomes" id="UP000582643"/>
    </source>
</evidence>
<keyword evidence="1" id="KW-0812">Transmembrane</keyword>